<dbReference type="Gene3D" id="3.40.50.300">
    <property type="entry name" value="P-loop containing nucleotide triphosphate hydrolases"/>
    <property type="match status" value="1"/>
</dbReference>
<dbReference type="CDD" id="cd00882">
    <property type="entry name" value="Ras_like_GTPase"/>
    <property type="match status" value="1"/>
</dbReference>
<gene>
    <name evidence="3" type="ORF">CGZ93_11955</name>
</gene>
<dbReference type="InterPro" id="IPR045063">
    <property type="entry name" value="Dynamin_N"/>
</dbReference>
<dbReference type="AlphaFoldDB" id="A0A255GZR9"/>
<evidence type="ECO:0000256" key="1">
    <source>
        <dbReference type="SAM" id="MobiDB-lite"/>
    </source>
</evidence>
<dbReference type="EMBL" id="NMVQ01000023">
    <property type="protein sequence ID" value="OYO20922.1"/>
    <property type="molecule type" value="Genomic_DNA"/>
</dbReference>
<dbReference type="OrthoDB" id="207675at2"/>
<evidence type="ECO:0000259" key="2">
    <source>
        <dbReference type="Pfam" id="PF00350"/>
    </source>
</evidence>
<name>A0A255GZR9_9ACTN</name>
<dbReference type="RefSeq" id="WP_094364346.1">
    <property type="nucleotide sequence ID" value="NZ_NMVQ01000023.1"/>
</dbReference>
<evidence type="ECO:0000313" key="4">
    <source>
        <dbReference type="Proteomes" id="UP000216311"/>
    </source>
</evidence>
<comment type="caution">
    <text evidence="3">The sequence shown here is derived from an EMBL/GenBank/DDBJ whole genome shotgun (WGS) entry which is preliminary data.</text>
</comment>
<feature type="region of interest" description="Disordered" evidence="1">
    <location>
        <begin position="578"/>
        <end position="603"/>
    </location>
</feature>
<dbReference type="InterPro" id="IPR027417">
    <property type="entry name" value="P-loop_NTPase"/>
</dbReference>
<organism evidence="3 4">
    <name type="scientific">Enemella dayhoffiae</name>
    <dbReference type="NCBI Taxonomy" id="2016507"/>
    <lineage>
        <taxon>Bacteria</taxon>
        <taxon>Bacillati</taxon>
        <taxon>Actinomycetota</taxon>
        <taxon>Actinomycetes</taxon>
        <taxon>Propionibacteriales</taxon>
        <taxon>Propionibacteriaceae</taxon>
        <taxon>Enemella</taxon>
    </lineage>
</organism>
<protein>
    <submittedName>
        <fullName evidence="3">ABC transporter</fullName>
    </submittedName>
</protein>
<reference evidence="3 4" key="1">
    <citation type="submission" date="2017-07" db="EMBL/GenBank/DDBJ databases">
        <title>Draft whole genome sequences of clinical Proprionibacteriaceae strains.</title>
        <authorList>
            <person name="Bernier A.-M."/>
            <person name="Bernard K."/>
            <person name="Domingo M.-C."/>
        </authorList>
    </citation>
    <scope>NUCLEOTIDE SEQUENCE [LARGE SCALE GENOMIC DNA]</scope>
    <source>
        <strain evidence="3 4">NML 130396</strain>
    </source>
</reference>
<sequence length="638" mass="67961">MASDRLQESLNRLRDVVAGVELPLGLPSSGAQQRTAREMADQLDDYILPRLATLDAPLLAVVGGSTGAGKSTLVNSLIGRVVTRPGVIRPTTKAPVLIHHPRDAHWFDDDRILPGLARTTAQSDDQRELQLVADDTIPPGLAILDAPDVDSVVEENRRLAAQLLAAADLWLFVTSAARYADAVPWEFLLQAAERSAAVAVVLDRVPPAAMDDIPTHLGTMMTQRGLGDSPLFAVPETRTDAEGLLPDSAVSPIRSWLATLAHDATSRQEVVHQTLDGAIGSLLARGPDLVSALEDQDRVLAQLREDADKAYAEGVRAVSVQTADGTLLRGEVLTRWHDFIGTGELFRALDQKVGWLRDKVVNALRGRPAASDKVQVAVESGLEALLREEGDAAAERAEAAWAANPAGRTLLKASREDLSRSSRDYAGDAARTVRDWQGAVLDLVADEGMGKRSQARFLAFGVNTIGLALMIVVFAHTGGLTGAEIGVAGGTAALAQRVLEAVFGDDAVRRLAERAKEDLDARVSALLAHELERYHHLLDGISSSEDSAARLRSALADVRAARDGAPLPAEAITAAETAELTTGEPGRSDTNTELPGARRLELEDGGEVAARAIDTRYADPAADVVDAEIVEERPDGPR</sequence>
<accession>A0A255GZR9</accession>
<feature type="domain" description="Dynamin N-terminal" evidence="2">
    <location>
        <begin position="61"/>
        <end position="195"/>
    </location>
</feature>
<proteinExistence type="predicted"/>
<dbReference type="Proteomes" id="UP000216311">
    <property type="component" value="Unassembled WGS sequence"/>
</dbReference>
<evidence type="ECO:0000313" key="3">
    <source>
        <dbReference type="EMBL" id="OYO20922.1"/>
    </source>
</evidence>
<keyword evidence="4" id="KW-1185">Reference proteome</keyword>
<dbReference type="Pfam" id="PF00350">
    <property type="entry name" value="Dynamin_N"/>
    <property type="match status" value="1"/>
</dbReference>
<dbReference type="SUPFAM" id="SSF52540">
    <property type="entry name" value="P-loop containing nucleoside triphosphate hydrolases"/>
    <property type="match status" value="1"/>
</dbReference>